<proteinExistence type="predicted"/>
<gene>
    <name evidence="1" type="ORF">RM590_11425</name>
</gene>
<evidence type="ECO:0000313" key="1">
    <source>
        <dbReference type="EMBL" id="MDT0343219.1"/>
    </source>
</evidence>
<evidence type="ECO:0000313" key="2">
    <source>
        <dbReference type="Proteomes" id="UP001183246"/>
    </source>
</evidence>
<reference evidence="2" key="1">
    <citation type="submission" date="2023-07" db="EMBL/GenBank/DDBJ databases">
        <title>30 novel species of actinomycetes from the DSMZ collection.</title>
        <authorList>
            <person name="Nouioui I."/>
        </authorList>
    </citation>
    <scope>NUCLEOTIDE SEQUENCE [LARGE SCALE GENOMIC DNA]</scope>
    <source>
        <strain evidence="2">DSM 44938</strain>
    </source>
</reference>
<dbReference type="RefSeq" id="WP_311704353.1">
    <property type="nucleotide sequence ID" value="NZ_JAVREL010000005.1"/>
</dbReference>
<evidence type="ECO:0008006" key="3">
    <source>
        <dbReference type="Google" id="ProtNLM"/>
    </source>
</evidence>
<protein>
    <recommendedName>
        <fullName evidence="3">WXG100 family type VII secretion target</fullName>
    </recommendedName>
</protein>
<dbReference type="EMBL" id="JAVREL010000005">
    <property type="protein sequence ID" value="MDT0343219.1"/>
    <property type="molecule type" value="Genomic_DNA"/>
</dbReference>
<keyword evidence="2" id="KW-1185">Reference proteome</keyword>
<comment type="caution">
    <text evidence="1">The sequence shown here is derived from an EMBL/GenBank/DDBJ whole genome shotgun (WGS) entry which is preliminary data.</text>
</comment>
<name>A0ABU2MNN3_9ACTN</name>
<organism evidence="1 2">
    <name type="scientific">Streptomyces litchfieldiae</name>
    <dbReference type="NCBI Taxonomy" id="3075543"/>
    <lineage>
        <taxon>Bacteria</taxon>
        <taxon>Bacillati</taxon>
        <taxon>Actinomycetota</taxon>
        <taxon>Actinomycetes</taxon>
        <taxon>Kitasatosporales</taxon>
        <taxon>Streptomycetaceae</taxon>
        <taxon>Streptomyces</taxon>
    </lineage>
</organism>
<accession>A0ABU2MNN3</accession>
<dbReference type="Proteomes" id="UP001183246">
    <property type="component" value="Unassembled WGS sequence"/>
</dbReference>
<sequence length="105" mass="11304">MAASDLYLDYDNLRATRDNIRNIAELMERPCRALAEAEGSAMGVTRLVNRMDDFSDEWEYGIGQLGEFADAAANALDEVVRAFQGIDEGLEESLNGSGSGGAIAV</sequence>